<keyword evidence="2" id="KW-1185">Reference proteome</keyword>
<comment type="caution">
    <text evidence="1">The sequence shown here is derived from an EMBL/GenBank/DDBJ whole genome shotgun (WGS) entry which is preliminary data.</text>
</comment>
<protein>
    <submittedName>
        <fullName evidence="1">Uncharacterized protein</fullName>
    </submittedName>
</protein>
<name>F3L2W5_9GAMM</name>
<evidence type="ECO:0000313" key="1">
    <source>
        <dbReference type="EMBL" id="EGG29316.1"/>
    </source>
</evidence>
<organism evidence="1 2">
    <name type="scientific">Aequoribacter fuscus</name>
    <dbReference type="NCBI Taxonomy" id="2518989"/>
    <lineage>
        <taxon>Bacteria</taxon>
        <taxon>Pseudomonadati</taxon>
        <taxon>Pseudomonadota</taxon>
        <taxon>Gammaproteobacteria</taxon>
        <taxon>Cellvibrionales</taxon>
        <taxon>Halieaceae</taxon>
        <taxon>Aequoribacter</taxon>
    </lineage>
</organism>
<dbReference type="RefSeq" id="WP_009576123.1">
    <property type="nucleotide sequence ID" value="NZ_AEIG01000056.1"/>
</dbReference>
<dbReference type="InterPro" id="IPR022050">
    <property type="entry name" value="T_hemolysin"/>
</dbReference>
<accession>F3L2W5</accession>
<dbReference type="OrthoDB" id="7432757at2"/>
<dbReference type="Proteomes" id="UP000005615">
    <property type="component" value="Unassembled WGS sequence"/>
</dbReference>
<proteinExistence type="predicted"/>
<reference evidence="1 2" key="1">
    <citation type="journal article" date="2011" name="J. Bacteriol.">
        <title>Genome sequence of strain IMCC3088, a proteorhodopsin-containing marine bacterium belonging to the OM60/NOR5 clade.</title>
        <authorList>
            <person name="Jang Y."/>
            <person name="Oh H.M."/>
            <person name="Kang I."/>
            <person name="Lee K."/>
            <person name="Yang S.J."/>
            <person name="Cho J.C."/>
        </authorList>
    </citation>
    <scope>NUCLEOTIDE SEQUENCE [LARGE SCALE GENOMIC DNA]</scope>
    <source>
        <strain evidence="1 2">IMCC3088</strain>
    </source>
</reference>
<sequence>MTNVESSSVLTVANASVQASSAMLQHLPALALVSEFTPARERVERFISQVFQASFNAKIMTYAPDLLYLEHDLRIQAALGLRWADTHPLFCEKYLEGSVLDAIGDPLLERGEVVELSNLASMTPGAGAQLYVLAAVALDLAGCKQLVFTANETVRRSISRGGFSARFLADANVEKITGADQWGSYYQGRPQVMVADIPASAQIIRSNPLVTPLLNVAMPAMKQFALAWNQA</sequence>
<evidence type="ECO:0000313" key="2">
    <source>
        <dbReference type="Proteomes" id="UP000005615"/>
    </source>
</evidence>
<dbReference type="Pfam" id="PF12261">
    <property type="entry name" value="T_hemolysin"/>
    <property type="match status" value="1"/>
</dbReference>
<dbReference type="STRING" id="2518989.IMCC3088_1889"/>
<gene>
    <name evidence="1" type="ORF">IMCC3088_1889</name>
</gene>
<dbReference type="EMBL" id="AEIG01000056">
    <property type="protein sequence ID" value="EGG29316.1"/>
    <property type="molecule type" value="Genomic_DNA"/>
</dbReference>
<dbReference type="AlphaFoldDB" id="F3L2W5"/>
<dbReference type="eggNOG" id="ENOG5032S9B">
    <property type="taxonomic scope" value="Bacteria"/>
</dbReference>